<feature type="compositionally biased region" description="Polar residues" evidence="8">
    <location>
        <begin position="35"/>
        <end position="45"/>
    </location>
</feature>
<dbReference type="GO" id="GO:0005634">
    <property type="term" value="C:nucleus"/>
    <property type="evidence" value="ECO:0007669"/>
    <property type="project" value="UniProtKB-SubCell"/>
</dbReference>
<comment type="caution">
    <text evidence="10">The sequence shown here is derived from an EMBL/GenBank/DDBJ whole genome shotgun (WGS) entry which is preliminary data.</text>
</comment>
<dbReference type="STRING" id="33114.A0A2G2X728"/>
<reference evidence="10 11" key="1">
    <citation type="journal article" date="2017" name="Genome Biol.">
        <title>New reference genome sequences of hot pepper reveal the massive evolution of plant disease-resistance genes by retroduplication.</title>
        <authorList>
            <person name="Kim S."/>
            <person name="Park J."/>
            <person name="Yeom S.I."/>
            <person name="Kim Y.M."/>
            <person name="Seo E."/>
            <person name="Kim K.T."/>
            <person name="Kim M.S."/>
            <person name="Lee J.M."/>
            <person name="Cheong K."/>
            <person name="Shin H.S."/>
            <person name="Kim S.B."/>
            <person name="Han K."/>
            <person name="Lee J."/>
            <person name="Park M."/>
            <person name="Lee H.A."/>
            <person name="Lee H.Y."/>
            <person name="Lee Y."/>
            <person name="Oh S."/>
            <person name="Lee J.H."/>
            <person name="Choi E."/>
            <person name="Choi E."/>
            <person name="Lee S.E."/>
            <person name="Jeon J."/>
            <person name="Kim H."/>
            <person name="Choi G."/>
            <person name="Song H."/>
            <person name="Lee J."/>
            <person name="Lee S.C."/>
            <person name="Kwon J.K."/>
            <person name="Lee H.Y."/>
            <person name="Koo N."/>
            <person name="Hong Y."/>
            <person name="Kim R.W."/>
            <person name="Kang W.H."/>
            <person name="Huh J.H."/>
            <person name="Kang B.C."/>
            <person name="Yang T.J."/>
            <person name="Lee Y.H."/>
            <person name="Bennetzen J.L."/>
            <person name="Choi D."/>
        </authorList>
    </citation>
    <scope>NUCLEOTIDE SEQUENCE [LARGE SCALE GENOMIC DNA]</scope>
    <source>
        <strain evidence="11">cv. PBC81</strain>
    </source>
</reference>
<dbReference type="EMBL" id="MLFT02000003">
    <property type="protein sequence ID" value="PHT53314.1"/>
    <property type="molecule type" value="Genomic_DNA"/>
</dbReference>
<dbReference type="PANTHER" id="PTHR31194:SF162">
    <property type="entry name" value="ETHYLENE-RESPONSIVE TRANSCRIPTION FACTOR CRF4-LIKE"/>
    <property type="match status" value="1"/>
</dbReference>
<sequence length="397" mass="44790">MDYDMLCPIKYTEHRNVIRKVSKPSLIKSKKFPETSKSPQYNPSVPRTVRISVTDPDATDSSSDEEEDQLFGRRRVKKYINEISIEAAPIKCEVSSSTAKNSEKTMVNKRALEALQVKQKPMKVQTPQSTSTVRKFRGVRQRPWGKWAAEIRDPARRVRLWLGTYDTAEEAAMVYDNAAIKLRGPDALTNFITPPKPAPEPEPEPEISVPSHSGYESGNESRNIPSPTSVLRFRMSQSSEETDQQSQCPSVQGPMECEQTVQEVVEPLVQNAEPLESVPQQEDVEECQGETSMIPDYSNDYLPTDVPFLENYFNFEVPEQTLFEDIPTTTTTTRSYPNNLGSSNNDISSLDFANDFLFNDDDFANFDDAFQDLGTLGVDDYFQDIVDYSSVDSLLAI</sequence>
<evidence type="ECO:0000259" key="9">
    <source>
        <dbReference type="PROSITE" id="PS51032"/>
    </source>
</evidence>
<organism evidence="10 11">
    <name type="scientific">Capsicum baccatum</name>
    <name type="common">Peruvian pepper</name>
    <dbReference type="NCBI Taxonomy" id="33114"/>
    <lineage>
        <taxon>Eukaryota</taxon>
        <taxon>Viridiplantae</taxon>
        <taxon>Streptophyta</taxon>
        <taxon>Embryophyta</taxon>
        <taxon>Tracheophyta</taxon>
        <taxon>Spermatophyta</taxon>
        <taxon>Magnoliopsida</taxon>
        <taxon>eudicotyledons</taxon>
        <taxon>Gunneridae</taxon>
        <taxon>Pentapetalae</taxon>
        <taxon>asterids</taxon>
        <taxon>lamiids</taxon>
        <taxon>Solanales</taxon>
        <taxon>Solanaceae</taxon>
        <taxon>Solanoideae</taxon>
        <taxon>Capsiceae</taxon>
        <taxon>Capsicum</taxon>
    </lineage>
</organism>
<feature type="domain" description="AP2/ERF" evidence="9">
    <location>
        <begin position="135"/>
        <end position="192"/>
    </location>
</feature>
<dbReference type="Gene3D" id="3.30.730.10">
    <property type="entry name" value="AP2/ERF domain"/>
    <property type="match status" value="1"/>
</dbReference>
<reference evidence="11" key="2">
    <citation type="journal article" date="2017" name="J. Anim. Genet.">
        <title>Multiple reference genome sequences of hot pepper reveal the massive evolution of plant disease resistance genes by retroduplication.</title>
        <authorList>
            <person name="Kim S."/>
            <person name="Park J."/>
            <person name="Yeom S.-I."/>
            <person name="Kim Y.-M."/>
            <person name="Seo E."/>
            <person name="Kim K.-T."/>
            <person name="Kim M.-S."/>
            <person name="Lee J.M."/>
            <person name="Cheong K."/>
            <person name="Shin H.-S."/>
            <person name="Kim S.-B."/>
            <person name="Han K."/>
            <person name="Lee J."/>
            <person name="Park M."/>
            <person name="Lee H.-A."/>
            <person name="Lee H.-Y."/>
            <person name="Lee Y."/>
            <person name="Oh S."/>
            <person name="Lee J.H."/>
            <person name="Choi E."/>
            <person name="Choi E."/>
            <person name="Lee S.E."/>
            <person name="Jeon J."/>
            <person name="Kim H."/>
            <person name="Choi G."/>
            <person name="Song H."/>
            <person name="Lee J."/>
            <person name="Lee S.-C."/>
            <person name="Kwon J.-K."/>
            <person name="Lee H.-Y."/>
            <person name="Koo N."/>
            <person name="Hong Y."/>
            <person name="Kim R.W."/>
            <person name="Kang W.-H."/>
            <person name="Huh J.H."/>
            <person name="Kang B.-C."/>
            <person name="Yang T.-J."/>
            <person name="Lee Y.-H."/>
            <person name="Bennetzen J.L."/>
            <person name="Choi D."/>
        </authorList>
    </citation>
    <scope>NUCLEOTIDE SEQUENCE [LARGE SCALE GENOMIC DNA]</scope>
    <source>
        <strain evidence="11">cv. PBC81</strain>
    </source>
</reference>
<dbReference type="SMART" id="SM00380">
    <property type="entry name" value="AP2"/>
    <property type="match status" value="1"/>
</dbReference>
<dbReference type="InterPro" id="IPR001471">
    <property type="entry name" value="AP2/ERF_dom"/>
</dbReference>
<gene>
    <name evidence="10" type="ORF">CQW23_07776</name>
</gene>
<keyword evidence="7" id="KW-0539">Nucleus</keyword>
<evidence type="ECO:0000256" key="7">
    <source>
        <dbReference type="ARBA" id="ARBA00023242"/>
    </source>
</evidence>
<dbReference type="InterPro" id="IPR036955">
    <property type="entry name" value="AP2/ERF_dom_sf"/>
</dbReference>
<keyword evidence="6" id="KW-0804">Transcription</keyword>
<dbReference type="GO" id="GO:0003677">
    <property type="term" value="F:DNA binding"/>
    <property type="evidence" value="ECO:0007669"/>
    <property type="project" value="UniProtKB-KW"/>
</dbReference>
<keyword evidence="5" id="KW-0010">Activator</keyword>
<evidence type="ECO:0000313" key="11">
    <source>
        <dbReference type="Proteomes" id="UP000224567"/>
    </source>
</evidence>
<protein>
    <recommendedName>
        <fullName evidence="9">AP2/ERF domain-containing protein</fullName>
    </recommendedName>
</protein>
<dbReference type="Pfam" id="PF00847">
    <property type="entry name" value="AP2"/>
    <property type="match status" value="1"/>
</dbReference>
<keyword evidence="2" id="KW-0611">Plant defense</keyword>
<dbReference type="AlphaFoldDB" id="A0A2G2X728"/>
<dbReference type="OrthoDB" id="777519at2759"/>
<accession>A0A2G2X728</accession>
<keyword evidence="11" id="KW-1185">Reference proteome</keyword>
<dbReference type="InterPro" id="IPR050913">
    <property type="entry name" value="AP2/ERF_ERF"/>
</dbReference>
<dbReference type="SUPFAM" id="SSF54171">
    <property type="entry name" value="DNA-binding domain"/>
    <property type="match status" value="1"/>
</dbReference>
<feature type="region of interest" description="Disordered" evidence="8">
    <location>
        <begin position="191"/>
        <end position="254"/>
    </location>
</feature>
<evidence type="ECO:0000256" key="3">
    <source>
        <dbReference type="ARBA" id="ARBA00023015"/>
    </source>
</evidence>
<proteinExistence type="predicted"/>
<dbReference type="GO" id="GO:0003700">
    <property type="term" value="F:DNA-binding transcription factor activity"/>
    <property type="evidence" value="ECO:0007669"/>
    <property type="project" value="InterPro"/>
</dbReference>
<evidence type="ECO:0000256" key="6">
    <source>
        <dbReference type="ARBA" id="ARBA00023163"/>
    </source>
</evidence>
<dbReference type="Proteomes" id="UP000224567">
    <property type="component" value="Unassembled WGS sequence"/>
</dbReference>
<comment type="subcellular location">
    <subcellularLocation>
        <location evidence="1">Nucleus</location>
    </subcellularLocation>
</comment>
<feature type="compositionally biased region" description="Polar residues" evidence="8">
    <location>
        <begin position="210"/>
        <end position="229"/>
    </location>
</feature>
<evidence type="ECO:0000256" key="1">
    <source>
        <dbReference type="ARBA" id="ARBA00004123"/>
    </source>
</evidence>
<feature type="region of interest" description="Disordered" evidence="8">
    <location>
        <begin position="28"/>
        <end position="69"/>
    </location>
</feature>
<dbReference type="FunFam" id="3.30.730.10:FF:000001">
    <property type="entry name" value="Ethylene-responsive transcription factor 2"/>
    <property type="match status" value="1"/>
</dbReference>
<feature type="compositionally biased region" description="Low complexity" evidence="8">
    <location>
        <begin position="236"/>
        <end position="247"/>
    </location>
</feature>
<keyword evidence="3" id="KW-0805">Transcription regulation</keyword>
<dbReference type="GO" id="GO:0006952">
    <property type="term" value="P:defense response"/>
    <property type="evidence" value="ECO:0007669"/>
    <property type="project" value="UniProtKB-KW"/>
</dbReference>
<evidence type="ECO:0000313" key="10">
    <source>
        <dbReference type="EMBL" id="PHT53314.1"/>
    </source>
</evidence>
<dbReference type="CDD" id="cd00018">
    <property type="entry name" value="AP2"/>
    <property type="match status" value="1"/>
</dbReference>
<keyword evidence="4" id="KW-0238">DNA-binding</keyword>
<evidence type="ECO:0000256" key="8">
    <source>
        <dbReference type="SAM" id="MobiDB-lite"/>
    </source>
</evidence>
<evidence type="ECO:0000256" key="2">
    <source>
        <dbReference type="ARBA" id="ARBA00022821"/>
    </source>
</evidence>
<dbReference type="PANTHER" id="PTHR31194">
    <property type="entry name" value="SHN SHINE , DNA BINDING / TRANSCRIPTION FACTOR"/>
    <property type="match status" value="1"/>
</dbReference>
<dbReference type="PRINTS" id="PR00367">
    <property type="entry name" value="ETHRSPELEMNT"/>
</dbReference>
<evidence type="ECO:0000256" key="5">
    <source>
        <dbReference type="ARBA" id="ARBA00023159"/>
    </source>
</evidence>
<dbReference type="InterPro" id="IPR016177">
    <property type="entry name" value="DNA-bd_dom_sf"/>
</dbReference>
<evidence type="ECO:0000256" key="4">
    <source>
        <dbReference type="ARBA" id="ARBA00023125"/>
    </source>
</evidence>
<name>A0A2G2X728_CAPBA</name>
<dbReference type="PROSITE" id="PS51032">
    <property type="entry name" value="AP2_ERF"/>
    <property type="match status" value="1"/>
</dbReference>